<dbReference type="SUPFAM" id="SSF89095">
    <property type="entry name" value="GatB/YqeY motif"/>
    <property type="match status" value="1"/>
</dbReference>
<protein>
    <submittedName>
        <fullName evidence="1">Uncharacterized conserved protein YqeY</fullName>
    </submittedName>
</protein>
<dbReference type="RefSeq" id="WP_055463822.1">
    <property type="nucleotide sequence ID" value="NZ_CYHG01000009.1"/>
</dbReference>
<dbReference type="AlphaFoldDB" id="A0A0K6IP82"/>
<dbReference type="InterPro" id="IPR019004">
    <property type="entry name" value="YqeY/Aim41"/>
</dbReference>
<name>A0A0K6IP82_9GAMM</name>
<dbReference type="OrthoDB" id="9788127at2"/>
<dbReference type="Pfam" id="PF09424">
    <property type="entry name" value="YqeY"/>
    <property type="match status" value="1"/>
</dbReference>
<gene>
    <name evidence="1" type="ORF">Ga0061065_10950</name>
</gene>
<dbReference type="GO" id="GO:0016884">
    <property type="term" value="F:carbon-nitrogen ligase activity, with glutamine as amido-N-donor"/>
    <property type="evidence" value="ECO:0007669"/>
    <property type="project" value="InterPro"/>
</dbReference>
<evidence type="ECO:0000313" key="1">
    <source>
        <dbReference type="EMBL" id="CUB05087.1"/>
    </source>
</evidence>
<dbReference type="PANTHER" id="PTHR28055">
    <property type="entry name" value="ALTERED INHERITANCE OF MITOCHONDRIA PROTEIN 41, MITOCHONDRIAL"/>
    <property type="match status" value="1"/>
</dbReference>
<sequence>MSELKKLISDTLKTAMRAKEKERVTIIRSIQAEIKRVEVDERIEVEDDRVLAILDKMVKQRKDSFQQFTDGGREDLAEVEKKEMEVIAEFLPQQLTEEEITNIVKAAIAETGATSMQQMGAVMAIVKPQVQGRGDMSVVSKQVKALLG</sequence>
<dbReference type="PANTHER" id="PTHR28055:SF1">
    <property type="entry name" value="ALTERED INHERITANCE OF MITOCHONDRIA PROTEIN 41, MITOCHONDRIAL"/>
    <property type="match status" value="1"/>
</dbReference>
<reference evidence="2" key="1">
    <citation type="submission" date="2015-08" db="EMBL/GenBank/DDBJ databases">
        <authorList>
            <person name="Varghese N."/>
        </authorList>
    </citation>
    <scope>NUCLEOTIDE SEQUENCE [LARGE SCALE GENOMIC DNA]</scope>
    <source>
        <strain evidence="2">JCM 18476</strain>
    </source>
</reference>
<evidence type="ECO:0000313" key="2">
    <source>
        <dbReference type="Proteomes" id="UP000182769"/>
    </source>
</evidence>
<dbReference type="EMBL" id="CYHG01000009">
    <property type="protein sequence ID" value="CUB05087.1"/>
    <property type="molecule type" value="Genomic_DNA"/>
</dbReference>
<dbReference type="Proteomes" id="UP000182769">
    <property type="component" value="Unassembled WGS sequence"/>
</dbReference>
<accession>A0A0K6IP82</accession>
<keyword evidence="2" id="KW-1185">Reference proteome</keyword>
<dbReference type="Gene3D" id="1.10.1510.10">
    <property type="entry name" value="Uncharacterised protein YqeY/AIM41 PF09424, N-terminal domain"/>
    <property type="match status" value="1"/>
</dbReference>
<dbReference type="InterPro" id="IPR042184">
    <property type="entry name" value="YqeY/Aim41_N"/>
</dbReference>
<organism evidence="1 2">
    <name type="scientific">Marinomonas fungiae</name>
    <dbReference type="NCBI Taxonomy" id="1137284"/>
    <lineage>
        <taxon>Bacteria</taxon>
        <taxon>Pseudomonadati</taxon>
        <taxon>Pseudomonadota</taxon>
        <taxon>Gammaproteobacteria</taxon>
        <taxon>Oceanospirillales</taxon>
        <taxon>Oceanospirillaceae</taxon>
        <taxon>Marinomonas</taxon>
    </lineage>
</organism>
<dbReference type="STRING" id="1137284.GCA_001418205_02756"/>
<dbReference type="InterPro" id="IPR003789">
    <property type="entry name" value="Asn/Gln_tRNA_amidoTrase-B-like"/>
</dbReference>
<proteinExistence type="predicted"/>
<dbReference type="InterPro" id="IPR023168">
    <property type="entry name" value="GatB_Yqey_C_2"/>
</dbReference>
<dbReference type="Gene3D" id="1.10.10.410">
    <property type="match status" value="1"/>
</dbReference>